<keyword evidence="2" id="KW-1185">Reference proteome</keyword>
<reference evidence="1 2" key="1">
    <citation type="journal article" date="2021" name="Sci. Rep.">
        <title>The genome of the diatom Chaetoceros tenuissimus carries an ancient integrated fragment of an extant virus.</title>
        <authorList>
            <person name="Hongo Y."/>
            <person name="Kimura K."/>
            <person name="Takaki Y."/>
            <person name="Yoshida Y."/>
            <person name="Baba S."/>
            <person name="Kobayashi G."/>
            <person name="Nagasaki K."/>
            <person name="Hano T."/>
            <person name="Tomaru Y."/>
        </authorList>
    </citation>
    <scope>NUCLEOTIDE SEQUENCE [LARGE SCALE GENOMIC DNA]</scope>
    <source>
        <strain evidence="1 2">NIES-3715</strain>
    </source>
</reference>
<dbReference type="EMBL" id="BLLK01000038">
    <property type="protein sequence ID" value="GFH49248.1"/>
    <property type="molecule type" value="Genomic_DNA"/>
</dbReference>
<accession>A0AAD3H415</accession>
<name>A0AAD3H415_9STRA</name>
<proteinExistence type="predicted"/>
<sequence>MYSDKPQEHRDMMGILHKQEEILESPSVDTWIVGMALDIHRIHESVKETIFQLNCDHQVGVHIMTHHKDQIEALRDEYLQSLKEFRKKSNDCAPFVIVHEQDLQMHARDTLTAEINRIDRISILRDRQRHSLFKYFSKHSNNNAANKGVIILLDFDLFAIPPKDDLVIQSSLLKDLNYPHDAVCAAGITMSIGREKGIKEPFYYDTFALAFYPDTFSHPLKRRLIPYSYSSEDRKLIRSDDQRGNFTQGDIYRHLELEASKVKTGTSRVKSCFGGLAMYRSSAYFEEHCAYELQSSILEQLDDWDNSSLLGTGNGGHGKSIARYANSKEKRPCEHVVLHDCLATTTMGKFSIAVNPSLKTLWKRDF</sequence>
<dbReference type="AlphaFoldDB" id="A0AAD3H415"/>
<evidence type="ECO:0000313" key="2">
    <source>
        <dbReference type="Proteomes" id="UP001054902"/>
    </source>
</evidence>
<evidence type="ECO:0000313" key="1">
    <source>
        <dbReference type="EMBL" id="GFH49248.1"/>
    </source>
</evidence>
<dbReference type="Proteomes" id="UP001054902">
    <property type="component" value="Unassembled WGS sequence"/>
</dbReference>
<protein>
    <submittedName>
        <fullName evidence="1">Uncharacterized protein</fullName>
    </submittedName>
</protein>
<organism evidence="1 2">
    <name type="scientific">Chaetoceros tenuissimus</name>
    <dbReference type="NCBI Taxonomy" id="426638"/>
    <lineage>
        <taxon>Eukaryota</taxon>
        <taxon>Sar</taxon>
        <taxon>Stramenopiles</taxon>
        <taxon>Ochrophyta</taxon>
        <taxon>Bacillariophyta</taxon>
        <taxon>Coscinodiscophyceae</taxon>
        <taxon>Chaetocerotophycidae</taxon>
        <taxon>Chaetocerotales</taxon>
        <taxon>Chaetocerotaceae</taxon>
        <taxon>Chaetoceros</taxon>
    </lineage>
</organism>
<comment type="caution">
    <text evidence="1">The sequence shown here is derived from an EMBL/GenBank/DDBJ whole genome shotgun (WGS) entry which is preliminary data.</text>
</comment>
<gene>
    <name evidence="1" type="ORF">CTEN210_05724</name>
</gene>